<feature type="transmembrane region" description="Helical" evidence="2">
    <location>
        <begin position="58"/>
        <end position="80"/>
    </location>
</feature>
<organism evidence="3 4">
    <name type="scientific">Pararhizobium capsulatum DSM 1112</name>
    <dbReference type="NCBI Taxonomy" id="1121113"/>
    <lineage>
        <taxon>Bacteria</taxon>
        <taxon>Pseudomonadati</taxon>
        <taxon>Pseudomonadota</taxon>
        <taxon>Alphaproteobacteria</taxon>
        <taxon>Hyphomicrobiales</taxon>
        <taxon>Rhizobiaceae</taxon>
        <taxon>Rhizobium/Agrobacterium group</taxon>
        <taxon>Pararhizobium</taxon>
    </lineage>
</organism>
<evidence type="ECO:0000256" key="2">
    <source>
        <dbReference type="SAM" id="Phobius"/>
    </source>
</evidence>
<evidence type="ECO:0000313" key="3">
    <source>
        <dbReference type="EMBL" id="MDQ0319316.1"/>
    </source>
</evidence>
<keyword evidence="2" id="KW-0472">Membrane</keyword>
<reference evidence="3 4" key="1">
    <citation type="submission" date="2023-07" db="EMBL/GenBank/DDBJ databases">
        <title>Genomic Encyclopedia of Type Strains, Phase IV (KMG-IV): sequencing the most valuable type-strain genomes for metagenomic binning, comparative biology and taxonomic classification.</title>
        <authorList>
            <person name="Goeker M."/>
        </authorList>
    </citation>
    <scope>NUCLEOTIDE SEQUENCE [LARGE SCALE GENOMIC DNA]</scope>
    <source>
        <strain evidence="3 4">DSM 1112</strain>
    </source>
</reference>
<dbReference type="Proteomes" id="UP001230207">
    <property type="component" value="Unassembled WGS sequence"/>
</dbReference>
<evidence type="ECO:0000256" key="1">
    <source>
        <dbReference type="SAM" id="MobiDB-lite"/>
    </source>
</evidence>
<evidence type="ECO:0000313" key="4">
    <source>
        <dbReference type="Proteomes" id="UP001230207"/>
    </source>
</evidence>
<name>A0ABU0BM51_9HYPH</name>
<dbReference type="EMBL" id="JAUSVF010000001">
    <property type="protein sequence ID" value="MDQ0319316.1"/>
    <property type="molecule type" value="Genomic_DNA"/>
</dbReference>
<gene>
    <name evidence="3" type="ORF">QO002_001454</name>
</gene>
<proteinExistence type="predicted"/>
<accession>A0ABU0BM51</accession>
<feature type="region of interest" description="Disordered" evidence="1">
    <location>
        <begin position="34"/>
        <end position="53"/>
    </location>
</feature>
<keyword evidence="4" id="KW-1185">Reference proteome</keyword>
<comment type="caution">
    <text evidence="3">The sequence shown here is derived from an EMBL/GenBank/DDBJ whole genome shotgun (WGS) entry which is preliminary data.</text>
</comment>
<sequence length="111" mass="12191">MRSRTRVYRRAEFAALPPPLCPVGRLPLKREIGRRRPLDPISPLEGEMSAEPTEGGKGGWLGILGGALLICPLGIFSPLGRRGKPPRKAKGPKRASGQYYQKTCHHFLPVP</sequence>
<keyword evidence="2" id="KW-1133">Transmembrane helix</keyword>
<keyword evidence="2" id="KW-0812">Transmembrane</keyword>
<protein>
    <submittedName>
        <fullName evidence="3">Uncharacterized protein</fullName>
    </submittedName>
</protein>